<sequence length="244" mass="27134">MNVLIAIDDTDNEESIGTGRLARMLADELVKEKLLQAPSVTRHQFLVHPDIPYTSHNSCACVGARQAAGVNLRMTINYAVDFLDRNFHEGADPGLCIANEEEVPRELVDFGLRAQREVIQPDEARLLAERLEIFTWCRGEPWRGAIGAMGGVGLRSTGCDGRFIGLEGIREISGIMNVKELLSRTGIQKVAAASGTSLRDDDIIDTRDWVRPVLQNHEIILFVDRTSDGMWRPIGGKKKDKKKK</sequence>
<proteinExistence type="predicted"/>
<dbReference type="Proteomes" id="UP000265882">
    <property type="component" value="Unassembled WGS sequence"/>
</dbReference>
<protein>
    <submittedName>
        <fullName evidence="1">Uncharacterized protein</fullName>
    </submittedName>
</protein>
<dbReference type="Gene3D" id="3.30.70.2200">
    <property type="match status" value="1"/>
</dbReference>
<accession>A0A3A4N6C8</accession>
<reference evidence="1 2" key="1">
    <citation type="journal article" date="2017" name="ISME J.">
        <title>Energy and carbon metabolisms in a deep terrestrial subsurface fluid microbial community.</title>
        <authorList>
            <person name="Momper L."/>
            <person name="Jungbluth S.P."/>
            <person name="Lee M.D."/>
            <person name="Amend J.P."/>
        </authorList>
    </citation>
    <scope>NUCLEOTIDE SEQUENCE [LARGE SCALE GENOMIC DNA]</scope>
    <source>
        <strain evidence="1">SURF_5</strain>
    </source>
</reference>
<gene>
    <name evidence="1" type="ORF">C4520_20335</name>
</gene>
<dbReference type="AlphaFoldDB" id="A0A3A4N6C8"/>
<comment type="caution">
    <text evidence="1">The sequence shown here is derived from an EMBL/GenBank/DDBJ whole genome shotgun (WGS) entry which is preliminary data.</text>
</comment>
<dbReference type="PANTHER" id="PTHR40705:SF2">
    <property type="entry name" value="DUF1743 DOMAIN-CONTAINING PROTEIN"/>
    <property type="match status" value="1"/>
</dbReference>
<evidence type="ECO:0000313" key="1">
    <source>
        <dbReference type="EMBL" id="RJP15289.1"/>
    </source>
</evidence>
<name>A0A3A4N6C8_ABYX5</name>
<evidence type="ECO:0000313" key="2">
    <source>
        <dbReference type="Proteomes" id="UP000265882"/>
    </source>
</evidence>
<dbReference type="PANTHER" id="PTHR40705">
    <property type="entry name" value="TRNA(ILE2) 2-AGMATINYLCYTIDINE SYNTHETASE TIAS"/>
    <property type="match status" value="1"/>
</dbReference>
<organism evidence="1 2">
    <name type="scientific">Abyssobacteria bacterium (strain SURF_5)</name>
    <dbReference type="NCBI Taxonomy" id="2093360"/>
    <lineage>
        <taxon>Bacteria</taxon>
        <taxon>Pseudomonadati</taxon>
        <taxon>Candidatus Hydrogenedentota</taxon>
        <taxon>Candidatus Abyssobacteria</taxon>
    </lineage>
</organism>
<dbReference type="EMBL" id="QZKU01000136">
    <property type="protein sequence ID" value="RJP15289.1"/>
    <property type="molecule type" value="Genomic_DNA"/>
</dbReference>